<proteinExistence type="predicted"/>
<dbReference type="InterPro" id="IPR001647">
    <property type="entry name" value="HTH_TetR"/>
</dbReference>
<organism evidence="5 7">
    <name type="scientific">Cronobacter sakazakii</name>
    <name type="common">Enterobacter sakazakii</name>
    <dbReference type="NCBI Taxonomy" id="28141"/>
    <lineage>
        <taxon>Bacteria</taxon>
        <taxon>Pseudomonadati</taxon>
        <taxon>Pseudomonadota</taxon>
        <taxon>Gammaproteobacteria</taxon>
        <taxon>Enterobacterales</taxon>
        <taxon>Enterobacteriaceae</taxon>
        <taxon>Cronobacter</taxon>
    </lineage>
</organism>
<dbReference type="Gene3D" id="1.10.357.10">
    <property type="entry name" value="Tetracycline Repressor, domain 2"/>
    <property type="match status" value="1"/>
</dbReference>
<accession>A0A2S9UAG3</accession>
<dbReference type="PANTHER" id="PTHR30055">
    <property type="entry name" value="HTH-TYPE TRANSCRIPTIONAL REGULATOR RUTR"/>
    <property type="match status" value="1"/>
</dbReference>
<dbReference type="KEGG" id="csj:CSK29544_02227"/>
<evidence type="ECO:0000313" key="7">
    <source>
        <dbReference type="Proteomes" id="UP000548673"/>
    </source>
</evidence>
<evidence type="ECO:0000256" key="1">
    <source>
        <dbReference type="ARBA" id="ARBA00023125"/>
    </source>
</evidence>
<dbReference type="STRING" id="28141.CSK29544_02227"/>
<evidence type="ECO:0000313" key="5">
    <source>
        <dbReference type="EMBL" id="NYV41007.1"/>
    </source>
</evidence>
<keyword evidence="1 2" id="KW-0238">DNA-binding</keyword>
<reference evidence="5 7" key="2">
    <citation type="submission" date="2020-05" db="EMBL/GenBank/DDBJ databases">
        <title>The draft genome of Cronobacter sakazakii strain 145005.</title>
        <authorList>
            <person name="Yang J."/>
            <person name="Liu L."/>
            <person name="Feng Y."/>
            <person name="Zong Z."/>
        </authorList>
    </citation>
    <scope>NUCLEOTIDE SEQUENCE [LARGE SCALE GENOMIC DNA]</scope>
    <source>
        <strain evidence="5 7">145005</strain>
    </source>
</reference>
<dbReference type="EMBL" id="WAGF01000010">
    <property type="protein sequence ID" value="KAB0878581.1"/>
    <property type="molecule type" value="Genomic_DNA"/>
</dbReference>
<evidence type="ECO:0000256" key="2">
    <source>
        <dbReference type="PROSITE-ProRule" id="PRU00335"/>
    </source>
</evidence>
<evidence type="ECO:0000313" key="6">
    <source>
        <dbReference type="Proteomes" id="UP000439917"/>
    </source>
</evidence>
<feature type="domain" description="HTH tetR-type" evidence="3">
    <location>
        <begin position="9"/>
        <end position="68"/>
    </location>
</feature>
<sequence>MSVARPRSEDKRMAILEAATEAIAEAGLGASTALIARKAGVAEGTIFRYFASKDDLYNALYVHLKQDFCRSMIGKLDSKNDHKENIRYVWNSFIDWGLTKPEANLAARKLEVSSRITDESKKLVTDIYPELHELCEKCILPLFRSSEFRAFGDEIFFALAQTTMDFATREPARSDEFKAVGFDTLWRAMCDNQQA</sequence>
<evidence type="ECO:0000259" key="3">
    <source>
        <dbReference type="PROSITE" id="PS50977"/>
    </source>
</evidence>
<reference evidence="4 6" key="1">
    <citation type="submission" date="2019-09" db="EMBL/GenBank/DDBJ databases">
        <title>Prevalence, distribution, and phylogeny of type two toxin-antitoxin genes possessed by Cronobacter species where C. sakazakii homologs follow sequence type lineages.</title>
        <authorList>
            <person name="Finkelstein S."/>
            <person name="Negrete F."/>
            <person name="Jang H."/>
            <person name="Gopinath G.R."/>
            <person name="Tall B.D."/>
        </authorList>
    </citation>
    <scope>NUCLEOTIDE SEQUENCE [LARGE SCALE GENOMIC DNA]</scope>
    <source>
        <strain evidence="4 6">MOD1_Comp4</strain>
    </source>
</reference>
<protein>
    <submittedName>
        <fullName evidence="5">TetR/AcrR family transcriptional regulator</fullName>
    </submittedName>
</protein>
<dbReference type="PROSITE" id="PS01081">
    <property type="entry name" value="HTH_TETR_1"/>
    <property type="match status" value="1"/>
</dbReference>
<dbReference type="Proteomes" id="UP000548673">
    <property type="component" value="Unassembled WGS sequence"/>
</dbReference>
<dbReference type="SUPFAM" id="SSF46689">
    <property type="entry name" value="Homeodomain-like"/>
    <property type="match status" value="1"/>
</dbReference>
<dbReference type="InterPro" id="IPR050109">
    <property type="entry name" value="HTH-type_TetR-like_transc_reg"/>
</dbReference>
<dbReference type="GeneID" id="56729853"/>
<dbReference type="InterPro" id="IPR009057">
    <property type="entry name" value="Homeodomain-like_sf"/>
</dbReference>
<dbReference type="GO" id="GO:0003677">
    <property type="term" value="F:DNA binding"/>
    <property type="evidence" value="ECO:0007669"/>
    <property type="project" value="UniProtKB-UniRule"/>
</dbReference>
<gene>
    <name evidence="4" type="ORF">FZI38_10970</name>
    <name evidence="5" type="ORF">HRR37_01000</name>
</gene>
<dbReference type="RefSeq" id="WP_007892041.1">
    <property type="nucleotide sequence ID" value="NZ_CABMLV010000001.1"/>
</dbReference>
<dbReference type="PROSITE" id="PS50977">
    <property type="entry name" value="HTH_TETR_2"/>
    <property type="match status" value="1"/>
</dbReference>
<comment type="caution">
    <text evidence="5">The sequence shown here is derived from an EMBL/GenBank/DDBJ whole genome shotgun (WGS) entry which is preliminary data.</text>
</comment>
<dbReference type="AlphaFoldDB" id="A0A2S9UAG3"/>
<dbReference type="Pfam" id="PF00440">
    <property type="entry name" value="TetR_N"/>
    <property type="match status" value="1"/>
</dbReference>
<dbReference type="InterPro" id="IPR023772">
    <property type="entry name" value="DNA-bd_HTH_TetR-type_CS"/>
</dbReference>
<dbReference type="EMBL" id="JABTXY010000011">
    <property type="protein sequence ID" value="NYV41007.1"/>
    <property type="molecule type" value="Genomic_DNA"/>
</dbReference>
<feature type="DNA-binding region" description="H-T-H motif" evidence="2">
    <location>
        <begin position="31"/>
        <end position="50"/>
    </location>
</feature>
<evidence type="ECO:0000313" key="4">
    <source>
        <dbReference type="EMBL" id="KAB0878581.1"/>
    </source>
</evidence>
<dbReference type="Proteomes" id="UP000439917">
    <property type="component" value="Unassembled WGS sequence"/>
</dbReference>
<dbReference type="SMR" id="A0A2S9UAG3"/>
<dbReference type="PANTHER" id="PTHR30055:SF222">
    <property type="entry name" value="REGULATORY PROTEIN"/>
    <property type="match status" value="1"/>
</dbReference>
<name>A0A2S9UAG3_CROSK</name>
<dbReference type="PRINTS" id="PR00455">
    <property type="entry name" value="HTHTETR"/>
</dbReference>